<evidence type="ECO:0000313" key="1">
    <source>
        <dbReference type="EMBL" id="CAG8556550.1"/>
    </source>
</evidence>
<gene>
    <name evidence="1" type="ORF">FCALED_LOCUS6384</name>
</gene>
<feature type="non-terminal residue" evidence="1">
    <location>
        <position position="1"/>
    </location>
</feature>
<dbReference type="EMBL" id="CAJVPQ010001512">
    <property type="protein sequence ID" value="CAG8556550.1"/>
    <property type="molecule type" value="Genomic_DNA"/>
</dbReference>
<name>A0A9N9B7R3_9GLOM</name>
<evidence type="ECO:0000313" key="2">
    <source>
        <dbReference type="Proteomes" id="UP000789570"/>
    </source>
</evidence>
<accession>A0A9N9B7R3</accession>
<dbReference type="AlphaFoldDB" id="A0A9N9B7R3"/>
<organism evidence="1 2">
    <name type="scientific">Funneliformis caledonium</name>
    <dbReference type="NCBI Taxonomy" id="1117310"/>
    <lineage>
        <taxon>Eukaryota</taxon>
        <taxon>Fungi</taxon>
        <taxon>Fungi incertae sedis</taxon>
        <taxon>Mucoromycota</taxon>
        <taxon>Glomeromycotina</taxon>
        <taxon>Glomeromycetes</taxon>
        <taxon>Glomerales</taxon>
        <taxon>Glomeraceae</taxon>
        <taxon>Funneliformis</taxon>
    </lineage>
</organism>
<protein>
    <submittedName>
        <fullName evidence="1">16662_t:CDS:1</fullName>
    </submittedName>
</protein>
<dbReference type="Proteomes" id="UP000789570">
    <property type="component" value="Unassembled WGS sequence"/>
</dbReference>
<reference evidence="1" key="1">
    <citation type="submission" date="2021-06" db="EMBL/GenBank/DDBJ databases">
        <authorList>
            <person name="Kallberg Y."/>
            <person name="Tangrot J."/>
            <person name="Rosling A."/>
        </authorList>
    </citation>
    <scope>NUCLEOTIDE SEQUENCE</scope>
    <source>
        <strain evidence="1">UK204</strain>
    </source>
</reference>
<sequence>QQISPHSKFLQKLRRCLTANHTNLPHAIVESLATTEENSMVTEEDIEDHIMEQINIFSLFNLKFITLRLV</sequence>
<keyword evidence="2" id="KW-1185">Reference proteome</keyword>
<comment type="caution">
    <text evidence="1">The sequence shown here is derived from an EMBL/GenBank/DDBJ whole genome shotgun (WGS) entry which is preliminary data.</text>
</comment>
<proteinExistence type="predicted"/>